<evidence type="ECO:0000313" key="2">
    <source>
        <dbReference type="Proteomes" id="UP000052943"/>
    </source>
</evidence>
<organism evidence="1 2">
    <name type="scientific">Phytophthora nicotianae</name>
    <name type="common">Potato buckeye rot agent</name>
    <name type="synonym">Phytophthora parasitica</name>
    <dbReference type="NCBI Taxonomy" id="4792"/>
    <lineage>
        <taxon>Eukaryota</taxon>
        <taxon>Sar</taxon>
        <taxon>Stramenopiles</taxon>
        <taxon>Oomycota</taxon>
        <taxon>Peronosporomycetes</taxon>
        <taxon>Peronosporales</taxon>
        <taxon>Peronosporaceae</taxon>
        <taxon>Phytophthora</taxon>
    </lineage>
</organism>
<proteinExistence type="predicted"/>
<protein>
    <submittedName>
        <fullName evidence="1">Uncharacterized protein</fullName>
    </submittedName>
</protein>
<reference evidence="1 2" key="1">
    <citation type="submission" date="2015-11" db="EMBL/GenBank/DDBJ databases">
        <title>Genomes and virulence difference between two physiological races of Phytophthora nicotianae.</title>
        <authorList>
            <person name="Liu H."/>
            <person name="Ma X."/>
            <person name="Yu H."/>
            <person name="Fang D."/>
            <person name="Li Y."/>
            <person name="Wang X."/>
            <person name="Wang W."/>
            <person name="Dong Y."/>
            <person name="Xiao B."/>
        </authorList>
    </citation>
    <scope>NUCLEOTIDE SEQUENCE [LARGE SCALE GENOMIC DNA]</scope>
    <source>
        <strain evidence="2">race 0</strain>
    </source>
</reference>
<name>A0A0W8DCH8_PHYNI</name>
<dbReference type="Proteomes" id="UP000052943">
    <property type="component" value="Unassembled WGS sequence"/>
</dbReference>
<gene>
    <name evidence="1" type="ORF">AM587_10008744</name>
</gene>
<dbReference type="EMBL" id="LNFO01001184">
    <property type="protein sequence ID" value="KUF94103.1"/>
    <property type="molecule type" value="Genomic_DNA"/>
</dbReference>
<dbReference type="STRING" id="4790.A0A0W8DCH8"/>
<evidence type="ECO:0000313" key="1">
    <source>
        <dbReference type="EMBL" id="KUF94103.1"/>
    </source>
</evidence>
<accession>A0A0W8DCH8</accession>
<dbReference type="OrthoDB" id="61627at2759"/>
<sequence>MMNMLEATDAAEFATKGVKAPLWSGAAYSHAISKSMRAMMTSSRLRPGSLQIAANPDTLFADAVARKDKEKMMDALAKDPGILRRSDGVRMTGMNVDGEIWWSDSSLLCGKDGWLPLHHVCNLCPNYRYVDMMTMMINTNPESAHYVDKVEG</sequence>
<comment type="caution">
    <text evidence="1">The sequence shown here is derived from an EMBL/GenBank/DDBJ whole genome shotgun (WGS) entry which is preliminary data.</text>
</comment>
<dbReference type="AlphaFoldDB" id="A0A0W8DCH8"/>